<dbReference type="EC" id="5.2.1.8" evidence="2"/>
<gene>
    <name evidence="7" type="primary">ppiA_1</name>
    <name evidence="7" type="ORF">Pla133_16270</name>
</gene>
<keyword evidence="4 7" id="KW-0413">Isomerase</keyword>
<evidence type="ECO:0000259" key="6">
    <source>
        <dbReference type="PROSITE" id="PS50072"/>
    </source>
</evidence>
<dbReference type="Proteomes" id="UP000316921">
    <property type="component" value="Chromosome"/>
</dbReference>
<reference evidence="7 8" key="1">
    <citation type="submission" date="2019-02" db="EMBL/GenBank/DDBJ databases">
        <title>Deep-cultivation of Planctomycetes and their phenomic and genomic characterization uncovers novel biology.</title>
        <authorList>
            <person name="Wiegand S."/>
            <person name="Jogler M."/>
            <person name="Boedeker C."/>
            <person name="Pinto D."/>
            <person name="Vollmers J."/>
            <person name="Rivas-Marin E."/>
            <person name="Kohn T."/>
            <person name="Peeters S.H."/>
            <person name="Heuer A."/>
            <person name="Rast P."/>
            <person name="Oberbeckmann S."/>
            <person name="Bunk B."/>
            <person name="Jeske O."/>
            <person name="Meyerdierks A."/>
            <person name="Storesund J.E."/>
            <person name="Kallscheuer N."/>
            <person name="Luecker S."/>
            <person name="Lage O.M."/>
            <person name="Pohl T."/>
            <person name="Merkel B.J."/>
            <person name="Hornburger P."/>
            <person name="Mueller R.-W."/>
            <person name="Bruemmer F."/>
            <person name="Labrenz M."/>
            <person name="Spormann A.M."/>
            <person name="Op den Camp H."/>
            <person name="Overmann J."/>
            <person name="Amann R."/>
            <person name="Jetten M.S.M."/>
            <person name="Mascher T."/>
            <person name="Medema M.H."/>
            <person name="Devos D.P."/>
            <person name="Kaster A.-K."/>
            <person name="Ovreas L."/>
            <person name="Rohde M."/>
            <person name="Galperin M.Y."/>
            <person name="Jogler C."/>
        </authorList>
    </citation>
    <scope>NUCLEOTIDE SEQUENCE [LARGE SCALE GENOMIC DNA]</scope>
    <source>
        <strain evidence="7 8">Pla133</strain>
    </source>
</reference>
<dbReference type="InterPro" id="IPR020892">
    <property type="entry name" value="Cyclophilin-type_PPIase_CS"/>
</dbReference>
<feature type="chain" id="PRO_5022101367" description="peptidylprolyl isomerase" evidence="5">
    <location>
        <begin position="21"/>
        <end position="321"/>
    </location>
</feature>
<evidence type="ECO:0000313" key="7">
    <source>
        <dbReference type="EMBL" id="QDU66551.1"/>
    </source>
</evidence>
<keyword evidence="3" id="KW-0697">Rotamase</keyword>
<dbReference type="Pfam" id="PF00160">
    <property type="entry name" value="Pro_isomerase"/>
    <property type="match status" value="1"/>
</dbReference>
<feature type="domain" description="PPIase cyclophilin-type" evidence="6">
    <location>
        <begin position="166"/>
        <end position="317"/>
    </location>
</feature>
<feature type="signal peptide" evidence="5">
    <location>
        <begin position="1"/>
        <end position="20"/>
    </location>
</feature>
<protein>
    <recommendedName>
        <fullName evidence="2">peptidylprolyl isomerase</fullName>
        <ecNumber evidence="2">5.2.1.8</ecNumber>
    </recommendedName>
</protein>
<evidence type="ECO:0000313" key="8">
    <source>
        <dbReference type="Proteomes" id="UP000316921"/>
    </source>
</evidence>
<comment type="similarity">
    <text evidence="1">Belongs to the cyclophilin-type PPIase family.</text>
</comment>
<dbReference type="Gene3D" id="2.40.100.10">
    <property type="entry name" value="Cyclophilin-like"/>
    <property type="match status" value="1"/>
</dbReference>
<dbReference type="AlphaFoldDB" id="A0A518BHV0"/>
<dbReference type="InterPro" id="IPR002130">
    <property type="entry name" value="Cyclophilin-type_PPIase_dom"/>
</dbReference>
<proteinExistence type="inferred from homology"/>
<keyword evidence="8" id="KW-1185">Reference proteome</keyword>
<dbReference type="KEGG" id="pbap:Pla133_16270"/>
<dbReference type="InterPro" id="IPR044666">
    <property type="entry name" value="Cyclophilin_A-like"/>
</dbReference>
<evidence type="ECO:0000256" key="1">
    <source>
        <dbReference type="ARBA" id="ARBA00007365"/>
    </source>
</evidence>
<evidence type="ECO:0000256" key="2">
    <source>
        <dbReference type="ARBA" id="ARBA00013194"/>
    </source>
</evidence>
<keyword evidence="5" id="KW-0732">Signal</keyword>
<evidence type="ECO:0000256" key="4">
    <source>
        <dbReference type="ARBA" id="ARBA00023235"/>
    </source>
</evidence>
<dbReference type="RefSeq" id="WP_419192234.1">
    <property type="nucleotide sequence ID" value="NZ_CP036287.1"/>
</dbReference>
<dbReference type="SUPFAM" id="SSF50891">
    <property type="entry name" value="Cyclophilin-like"/>
    <property type="match status" value="1"/>
</dbReference>
<dbReference type="PANTHER" id="PTHR45625:SF4">
    <property type="entry name" value="PEPTIDYLPROLYL ISOMERASE DOMAIN AND WD REPEAT-CONTAINING PROTEIN 1"/>
    <property type="match status" value="1"/>
</dbReference>
<dbReference type="GO" id="GO:0006457">
    <property type="term" value="P:protein folding"/>
    <property type="evidence" value="ECO:0007669"/>
    <property type="project" value="InterPro"/>
</dbReference>
<accession>A0A518BHV0</accession>
<evidence type="ECO:0000256" key="3">
    <source>
        <dbReference type="ARBA" id="ARBA00023110"/>
    </source>
</evidence>
<evidence type="ECO:0000256" key="5">
    <source>
        <dbReference type="SAM" id="SignalP"/>
    </source>
</evidence>
<dbReference type="CDD" id="cd00317">
    <property type="entry name" value="cyclophilin"/>
    <property type="match status" value="1"/>
</dbReference>
<dbReference type="EMBL" id="CP036287">
    <property type="protein sequence ID" value="QDU66551.1"/>
    <property type="molecule type" value="Genomic_DNA"/>
</dbReference>
<dbReference type="PRINTS" id="PR00153">
    <property type="entry name" value="CSAPPISMRASE"/>
</dbReference>
<dbReference type="PROSITE" id="PS00170">
    <property type="entry name" value="CSA_PPIASE_1"/>
    <property type="match status" value="1"/>
</dbReference>
<sequence length="321" mass="34669" precursor="true">MIATATIAALASALGAPAFAAPALGVEPTAVAQEQAPVVTFEAPTMYVAGMPYVVDVRIQAPAEGASAAGWWLSPAGFLINGEPAQRRESEALIKLPPNALMSLSFDLGPFITATGNFELSFARAAYEGGPVAVDYFVAVPTEGEAKVDFMTMPLEQLDDYQVVLETNRGTMVADFWPEVAPNHVRNFLDLSYTGFYDGTLFHRVIPGFMIQGGDPYTKDPSKSRLWGTGNGPRQLQAEFNDRQHVPGVLSAARSQDPNSASSQFFLMHARSTHLDGQYSAFGQLTRGLEVVDKIVKSPRNGQDRPDQPQQLIHAIVVKKS</sequence>
<organism evidence="7 8">
    <name type="scientific">Engelhardtia mirabilis</name>
    <dbReference type="NCBI Taxonomy" id="2528011"/>
    <lineage>
        <taxon>Bacteria</taxon>
        <taxon>Pseudomonadati</taxon>
        <taxon>Planctomycetota</taxon>
        <taxon>Planctomycetia</taxon>
        <taxon>Planctomycetia incertae sedis</taxon>
        <taxon>Engelhardtia</taxon>
    </lineage>
</organism>
<dbReference type="PROSITE" id="PS50072">
    <property type="entry name" value="CSA_PPIASE_2"/>
    <property type="match status" value="1"/>
</dbReference>
<dbReference type="PANTHER" id="PTHR45625">
    <property type="entry name" value="PEPTIDYL-PROLYL CIS-TRANS ISOMERASE-RELATED"/>
    <property type="match status" value="1"/>
</dbReference>
<dbReference type="GO" id="GO:0003755">
    <property type="term" value="F:peptidyl-prolyl cis-trans isomerase activity"/>
    <property type="evidence" value="ECO:0007669"/>
    <property type="project" value="UniProtKB-KW"/>
</dbReference>
<name>A0A518BHV0_9BACT</name>
<dbReference type="InterPro" id="IPR029000">
    <property type="entry name" value="Cyclophilin-like_dom_sf"/>
</dbReference>